<organism evidence="1 2">
    <name type="scientific">Candidatus Nucleicultrix amoebiphila FS5</name>
    <dbReference type="NCBI Taxonomy" id="1414854"/>
    <lineage>
        <taxon>Bacteria</taxon>
        <taxon>Pseudomonadati</taxon>
        <taxon>Pseudomonadota</taxon>
        <taxon>Alphaproteobacteria</taxon>
        <taxon>Holosporales</taxon>
        <taxon>Candidatus Nucleicultricaceae</taxon>
        <taxon>Candidatus Nucleicultrix</taxon>
    </lineage>
</organism>
<sequence>MKPSLDAIIGGAEDAEENNEIPCVIESPLSFQERLEKAGANLDGWKVDFVAQVISANGLAIAGNAMQGTTVRPFKAILPSPFSER</sequence>
<dbReference type="Proteomes" id="UP000237351">
    <property type="component" value="Chromosome"/>
</dbReference>
<reference evidence="1 2" key="1">
    <citation type="submission" date="2014-06" db="EMBL/GenBank/DDBJ databases">
        <title>The genome of the endonuclear symbiont Nucleicultrix amoebiphila.</title>
        <authorList>
            <person name="Schulz F."/>
            <person name="Horn M."/>
        </authorList>
    </citation>
    <scope>NUCLEOTIDE SEQUENCE [LARGE SCALE GENOMIC DNA]</scope>
    <source>
        <strain evidence="1 2">FS5</strain>
    </source>
</reference>
<evidence type="ECO:0000313" key="1">
    <source>
        <dbReference type="EMBL" id="ARN84783.1"/>
    </source>
</evidence>
<accession>A0A1W6N4K3</accession>
<dbReference type="EMBL" id="CP008743">
    <property type="protein sequence ID" value="ARN84783.1"/>
    <property type="molecule type" value="Genomic_DNA"/>
</dbReference>
<name>A0A1W6N4K3_9PROT</name>
<protein>
    <submittedName>
        <fullName evidence="1">Uncharacterized protein</fullName>
    </submittedName>
</protein>
<evidence type="ECO:0000313" key="2">
    <source>
        <dbReference type="Proteomes" id="UP000237351"/>
    </source>
</evidence>
<proteinExistence type="predicted"/>
<gene>
    <name evidence="1" type="ORF">GQ61_05180</name>
</gene>
<dbReference type="KEGG" id="naf:GQ61_05180"/>
<keyword evidence="2" id="KW-1185">Reference proteome</keyword>
<dbReference type="RefSeq" id="WP_085784274.1">
    <property type="nucleotide sequence ID" value="NZ_CP008743.1"/>
</dbReference>
<dbReference type="AlphaFoldDB" id="A0A1W6N4K3"/>